<evidence type="ECO:0000313" key="2">
    <source>
        <dbReference type="Proteomes" id="UP001152531"/>
    </source>
</evidence>
<sequence>MSYDVLGIDPSERVSIKVRNLSVSVNGQVAKSTDEELNVGKPRNHILEDISFDLNSGELLAIMGGSGSGKTTLLNTLSQRLNVSNKKLAFSGSINYFMNDEAVGNNHIKNSYMLQTDFFTPGLSTWEFLNYQADLRLPGSITKEEKRNLIESLLDILEIGHLRNKIIMTFSNKTNLSGGERRRVSLAVQLLSKPSLLFLDEPTTGLDTSSSLKLVQVLRKLSSSELGVTIVLSIHQPRPEISVVFDKICLLTRGGRLVYYGNLVNSFTYFSNLNLLPSDIQTSKVVDFIMDLSVKDTTSKAKEQETAMKINKLVDNWKLQQSIEPVQPTSFESNLKLFQTPRNLKISFLRELIILTKRTFVLSYRDTYSYISLTGLTVILAIINGVLFYKPPPDLAGIRSYTSSLYVMVEVMGFMPLFIEIERLWAVDGIMFFREYTDNYVSIPGFIISRKLGKLVLEDVPVSFAFAFITYFMWGLRTSDEIGGDFNIHYFLIYWAVCVLVYLIAIASALAAFAVSSDFPVTAMIQNLFYQLQNSACGYFVNAATMPVYVRWLKYICYFWYAFGALVANQYTNWHGDCPYDSEERCIEYSGDYQLEVLGFPRNWVAEPIWILVAWLIGFYLMAAMGFKFRSYDVNMAKTKQNKIGEEEDSEPKETSSHDENLKEKSVELNDYEFDNDLQNDVSIQLQDISLKVLPSKLSFKRSEFQILNSITANFQANKVNVIMGPSGSGKTTLLNLISNRLPKSSNFELTGKVRINDVQEISINELSKISGYVTQFDNSLIPHLTVRETFYYQAKLRLKVKEHPRIPSIINTLIREMGLVDCADTVVGNEILKGISGGERRRVSIGIQLLSKPKVLFLDEPTSGLDSATSQSIVNLLDQLTKENGTTVISTIHQPNEAMFRRFGSMLLLARGGNVIFNGPGENIESYLRDINFTKPEDVNIADYILDIVSQGLDETKEQVSSRVDRLTNNWKQQGEVQFTRGNEVNVKDFKLRKVPLNVRFKAVFHRQLLSSFRSRDALITRTTQVLALAIIHTLFFAPLRNSKEGIDNRLGLIQEVLNFAFIGLINNFAIFPIERDLFYQEYHDGLYSNLEFQTIYFVIESVIEIVTCLLFSVLIVFAIGLPRTAGMYFSMFLTSFISINTGESTGIMVNAVFDHLGLAINILCNIMVVAIFMGGTMSLHMPAFFRAINYINPLKYAVGICAELSLRGQEFDCGSAIGCSLNSGNKVLEYYNLSSYLPGYFGGLIACFVLYRLVAVAICEVKIRYFL</sequence>
<keyword evidence="1" id="KW-0547">Nucleotide-binding</keyword>
<accession>A0ACA9Y2F4</accession>
<keyword evidence="1" id="KW-0067">ATP-binding</keyword>
<evidence type="ECO:0000313" key="1">
    <source>
        <dbReference type="EMBL" id="CAH6718526.1"/>
    </source>
</evidence>
<dbReference type="Proteomes" id="UP001152531">
    <property type="component" value="Unassembled WGS sequence"/>
</dbReference>
<organism evidence="1 2">
    <name type="scientific">[Candida] jaroonii</name>
    <dbReference type="NCBI Taxonomy" id="467808"/>
    <lineage>
        <taxon>Eukaryota</taxon>
        <taxon>Fungi</taxon>
        <taxon>Dikarya</taxon>
        <taxon>Ascomycota</taxon>
        <taxon>Saccharomycotina</taxon>
        <taxon>Pichiomycetes</taxon>
        <taxon>Debaryomycetaceae</taxon>
        <taxon>Yamadazyma</taxon>
    </lineage>
</organism>
<comment type="caution">
    <text evidence="1">The sequence shown here is derived from an EMBL/GenBank/DDBJ whole genome shotgun (WGS) entry which is preliminary data.</text>
</comment>
<reference evidence="1" key="1">
    <citation type="submission" date="2022-06" db="EMBL/GenBank/DDBJ databases">
        <authorList>
            <person name="Legras J.-L."/>
            <person name="Devillers H."/>
            <person name="Grondin C."/>
        </authorList>
    </citation>
    <scope>NUCLEOTIDE SEQUENCE</scope>
    <source>
        <strain evidence="1">CLIB 1444</strain>
    </source>
</reference>
<gene>
    <name evidence="1" type="ORF">CLIB1444_01S08702</name>
</gene>
<proteinExistence type="predicted"/>
<keyword evidence="2" id="KW-1185">Reference proteome</keyword>
<name>A0ACA9Y2F4_9ASCO</name>
<protein>
    <submittedName>
        <fullName evidence="1">Uncharacterized ABC transporter ATP-binding protein/permease</fullName>
    </submittedName>
</protein>
<dbReference type="EMBL" id="CALSDN010000001">
    <property type="protein sequence ID" value="CAH6718526.1"/>
    <property type="molecule type" value="Genomic_DNA"/>
</dbReference>